<dbReference type="InterPro" id="IPR023088">
    <property type="entry name" value="PDEase"/>
</dbReference>
<dbReference type="GO" id="GO:0004114">
    <property type="term" value="F:3',5'-cyclic-nucleotide phosphodiesterase activity"/>
    <property type="evidence" value="ECO:0007669"/>
    <property type="project" value="InterPro"/>
</dbReference>
<evidence type="ECO:0000256" key="4">
    <source>
        <dbReference type="SAM" id="MobiDB-lite"/>
    </source>
</evidence>
<dbReference type="GO" id="GO:0007165">
    <property type="term" value="P:signal transduction"/>
    <property type="evidence" value="ECO:0007669"/>
    <property type="project" value="InterPro"/>
</dbReference>
<dbReference type="InterPro" id="IPR002073">
    <property type="entry name" value="PDEase_catalytic_dom"/>
</dbReference>
<evidence type="ECO:0000313" key="8">
    <source>
        <dbReference type="Proteomes" id="UP000274756"/>
    </source>
</evidence>
<dbReference type="GO" id="GO:0046872">
    <property type="term" value="F:metal ion binding"/>
    <property type="evidence" value="ECO:0007669"/>
    <property type="project" value="UniProtKB-KW"/>
</dbReference>
<proteinExistence type="predicted"/>
<evidence type="ECO:0000313" key="9">
    <source>
        <dbReference type="WBParaSite" id="DME_0000985401-mRNA-1"/>
    </source>
</evidence>
<reference evidence="6 8" key="2">
    <citation type="submission" date="2018-11" db="EMBL/GenBank/DDBJ databases">
        <authorList>
            <consortium name="Pathogen Informatics"/>
        </authorList>
    </citation>
    <scope>NUCLEOTIDE SEQUENCE [LARGE SCALE GENOMIC DNA]</scope>
</reference>
<sequence length="189" mass="21895">MSKHMSILADLKTMVESKKVSGSNVLTLDKTDRLQVLQSMIHMADLSNPTKPIDLYRNWNQRIMEEYWRQGDREKDLNLEISPMCDRSNVSLEKSQIEIAQAEISLPFTNMSCSLADDLTCCFELVGFIDYIVHPLFETWAELVNPDAQPVLDQLELNREWYQARIPEEQERQEEPESSSNEAQSEKNP</sequence>
<accession>A0A0N4UPG8</accession>
<dbReference type="Gene3D" id="1.10.1300.10">
    <property type="entry name" value="3'5'-cyclic nucleotide phosphodiesterase, catalytic domain"/>
    <property type="match status" value="1"/>
</dbReference>
<feature type="compositionally biased region" description="Basic and acidic residues" evidence="4">
    <location>
        <begin position="166"/>
        <end position="175"/>
    </location>
</feature>
<feature type="binding site" evidence="3">
    <location>
        <position position="45"/>
    </location>
    <ligand>
        <name>Zn(2+)</name>
        <dbReference type="ChEBI" id="CHEBI:29105"/>
        <label>1</label>
    </ligand>
</feature>
<dbReference type="Proteomes" id="UP000038040">
    <property type="component" value="Unplaced"/>
</dbReference>
<dbReference type="Proteomes" id="UP000274756">
    <property type="component" value="Unassembled WGS sequence"/>
</dbReference>
<evidence type="ECO:0000313" key="7">
    <source>
        <dbReference type="Proteomes" id="UP000038040"/>
    </source>
</evidence>
<protein>
    <submittedName>
        <fullName evidence="9">PDEase domain-containing protein</fullName>
    </submittedName>
</protein>
<evidence type="ECO:0000259" key="5">
    <source>
        <dbReference type="PROSITE" id="PS51845"/>
    </source>
</evidence>
<evidence type="ECO:0000256" key="3">
    <source>
        <dbReference type="PIRSR" id="PIRSR623088-3"/>
    </source>
</evidence>
<dbReference type="STRING" id="318479.A0A0N4UPG8"/>
<dbReference type="PRINTS" id="PR00387">
    <property type="entry name" value="PDIESTERASE1"/>
</dbReference>
<dbReference type="InterPro" id="IPR036971">
    <property type="entry name" value="PDEase_catalytic_dom_sf"/>
</dbReference>
<dbReference type="SUPFAM" id="SSF109604">
    <property type="entry name" value="HD-domain/PDEase-like"/>
    <property type="match status" value="1"/>
</dbReference>
<dbReference type="WBParaSite" id="DME_0000985401-mRNA-1">
    <property type="protein sequence ID" value="DME_0000985401-mRNA-1"/>
    <property type="gene ID" value="DME_0000985401"/>
</dbReference>
<dbReference type="EMBL" id="UYYG01001246">
    <property type="protein sequence ID" value="VDN60802.1"/>
    <property type="molecule type" value="Genomic_DNA"/>
</dbReference>
<reference evidence="9" key="1">
    <citation type="submission" date="2017-02" db="UniProtKB">
        <authorList>
            <consortium name="WormBaseParasite"/>
        </authorList>
    </citation>
    <scope>IDENTIFICATION</scope>
</reference>
<name>A0A0N4UPG8_DRAME</name>
<dbReference type="Pfam" id="PF00233">
    <property type="entry name" value="PDEase_I"/>
    <property type="match status" value="1"/>
</dbReference>
<dbReference type="PROSITE" id="PS51845">
    <property type="entry name" value="PDEASE_I_2"/>
    <property type="match status" value="1"/>
</dbReference>
<feature type="domain" description="PDEase" evidence="5">
    <location>
        <begin position="1"/>
        <end position="169"/>
    </location>
</feature>
<evidence type="ECO:0000256" key="1">
    <source>
        <dbReference type="ARBA" id="ARBA00022723"/>
    </source>
</evidence>
<organism evidence="7 9">
    <name type="scientific">Dracunculus medinensis</name>
    <name type="common">Guinea worm</name>
    <dbReference type="NCBI Taxonomy" id="318479"/>
    <lineage>
        <taxon>Eukaryota</taxon>
        <taxon>Metazoa</taxon>
        <taxon>Ecdysozoa</taxon>
        <taxon>Nematoda</taxon>
        <taxon>Chromadorea</taxon>
        <taxon>Rhabditida</taxon>
        <taxon>Spirurina</taxon>
        <taxon>Dracunculoidea</taxon>
        <taxon>Dracunculidae</taxon>
        <taxon>Dracunculus</taxon>
    </lineage>
</organism>
<keyword evidence="1 3" id="KW-0479">Metal-binding</keyword>
<evidence type="ECO:0000256" key="2">
    <source>
        <dbReference type="ARBA" id="ARBA00022801"/>
    </source>
</evidence>
<gene>
    <name evidence="6" type="ORF">DME_LOCUS10775</name>
</gene>
<feature type="region of interest" description="Disordered" evidence="4">
    <location>
        <begin position="166"/>
        <end position="189"/>
    </location>
</feature>
<keyword evidence="2" id="KW-0378">Hydrolase</keyword>
<evidence type="ECO:0000313" key="6">
    <source>
        <dbReference type="EMBL" id="VDN60802.1"/>
    </source>
</evidence>
<dbReference type="OrthoDB" id="189220at2759"/>
<dbReference type="PANTHER" id="PTHR11347">
    <property type="entry name" value="CYCLIC NUCLEOTIDE PHOSPHODIESTERASE"/>
    <property type="match status" value="1"/>
</dbReference>
<keyword evidence="8" id="KW-1185">Reference proteome</keyword>
<dbReference type="AlphaFoldDB" id="A0A0N4UPG8"/>